<evidence type="ECO:0000313" key="1">
    <source>
        <dbReference type="EMBL" id="KAK3876305.1"/>
    </source>
</evidence>
<gene>
    <name evidence="1" type="ORF">Pcinc_018898</name>
</gene>
<comment type="caution">
    <text evidence="1">The sequence shown here is derived from an EMBL/GenBank/DDBJ whole genome shotgun (WGS) entry which is preliminary data.</text>
</comment>
<proteinExistence type="predicted"/>
<reference evidence="1" key="1">
    <citation type="submission" date="2023-10" db="EMBL/GenBank/DDBJ databases">
        <title>Genome assemblies of two species of porcelain crab, Petrolisthes cinctipes and Petrolisthes manimaculis (Anomura: Porcellanidae).</title>
        <authorList>
            <person name="Angst P."/>
        </authorList>
    </citation>
    <scope>NUCLEOTIDE SEQUENCE</scope>
    <source>
        <strain evidence="1">PB745_01</strain>
        <tissue evidence="1">Gill</tissue>
    </source>
</reference>
<dbReference type="Proteomes" id="UP001286313">
    <property type="component" value="Unassembled WGS sequence"/>
</dbReference>
<evidence type="ECO:0000313" key="2">
    <source>
        <dbReference type="Proteomes" id="UP001286313"/>
    </source>
</evidence>
<organism evidence="1 2">
    <name type="scientific">Petrolisthes cinctipes</name>
    <name type="common">Flat porcelain crab</name>
    <dbReference type="NCBI Taxonomy" id="88211"/>
    <lineage>
        <taxon>Eukaryota</taxon>
        <taxon>Metazoa</taxon>
        <taxon>Ecdysozoa</taxon>
        <taxon>Arthropoda</taxon>
        <taxon>Crustacea</taxon>
        <taxon>Multicrustacea</taxon>
        <taxon>Malacostraca</taxon>
        <taxon>Eumalacostraca</taxon>
        <taxon>Eucarida</taxon>
        <taxon>Decapoda</taxon>
        <taxon>Pleocyemata</taxon>
        <taxon>Anomura</taxon>
        <taxon>Galatheoidea</taxon>
        <taxon>Porcellanidae</taxon>
        <taxon>Petrolisthes</taxon>
    </lineage>
</organism>
<protein>
    <submittedName>
        <fullName evidence="1">Uncharacterized protein</fullName>
    </submittedName>
</protein>
<sequence length="209" mass="23301">MPTLIQRSTTMMPTLRDSCKPLQWSGPSPGALLPLAKAMKRTLGLSSPIQTLDTPPSTPTSPSIIRVQVWKWTRQQLTCGIQKQVVASDIRLLSLGKEATDKENRTKQYGQRRWVTCATSACYHRVRRQLIRKTGQSNKEVGQHSYCQQELGTQYGTSRTTTVQPGGSSTPTTPVREQKYMPEKLSTQIMHSLSTHRTTTKSSTGLIQS</sequence>
<name>A0AAE1FMS1_PETCI</name>
<accession>A0AAE1FMS1</accession>
<dbReference type="AlphaFoldDB" id="A0AAE1FMS1"/>
<dbReference type="EMBL" id="JAWQEG010001844">
    <property type="protein sequence ID" value="KAK3876305.1"/>
    <property type="molecule type" value="Genomic_DNA"/>
</dbReference>
<keyword evidence="2" id="KW-1185">Reference proteome</keyword>